<dbReference type="PANTHER" id="PTHR46796:SF15">
    <property type="entry name" value="BLL1074 PROTEIN"/>
    <property type="match status" value="1"/>
</dbReference>
<dbReference type="EMBL" id="JACHMH010000001">
    <property type="protein sequence ID" value="MBB4681073.1"/>
    <property type="molecule type" value="Genomic_DNA"/>
</dbReference>
<dbReference type="GO" id="GO:0003700">
    <property type="term" value="F:DNA-binding transcription factor activity"/>
    <property type="evidence" value="ECO:0007669"/>
    <property type="project" value="InterPro"/>
</dbReference>
<gene>
    <name evidence="5" type="ORF">HNR67_007191</name>
</gene>
<keyword evidence="2 5" id="KW-0238">DNA-binding</keyword>
<sequence>MEQATQVTGLPPPRLRPLVNRYIGYHVRSAPGVHRGLPSSKLTFIATLTGTVDLRAPHGPPRRYAALVGGLHETPVTIEHDGRQHGIEADLTPLGARALFGLPAGELAGLDVHLGDLLGRPAEELLDRLRTARTWTDRFACFTDILDRVARPAAIPAPELGWAWQRLTAAPAAVAVAELAAEVGWSRQHLRTRFQREFGLSPKVLARVVRFRHARDLLVRPDRPALAEIAASAGYADQAHFTRDWRAFSGLSPTAWLTEELPFAQDPEATRPPA</sequence>
<evidence type="ECO:0000313" key="5">
    <source>
        <dbReference type="EMBL" id="MBB4681073.1"/>
    </source>
</evidence>
<keyword evidence="1" id="KW-0805">Transcription regulation</keyword>
<dbReference type="Proteomes" id="UP000533598">
    <property type="component" value="Unassembled WGS sequence"/>
</dbReference>
<dbReference type="SUPFAM" id="SSF46689">
    <property type="entry name" value="Homeodomain-like"/>
    <property type="match status" value="1"/>
</dbReference>
<feature type="domain" description="HTH araC/xylS-type" evidence="4">
    <location>
        <begin position="176"/>
        <end position="259"/>
    </location>
</feature>
<name>A0A7W7CH26_9PSEU</name>
<dbReference type="Gene3D" id="1.10.10.60">
    <property type="entry name" value="Homeodomain-like"/>
    <property type="match status" value="1"/>
</dbReference>
<proteinExistence type="predicted"/>
<dbReference type="Pfam" id="PF12833">
    <property type="entry name" value="HTH_18"/>
    <property type="match status" value="1"/>
</dbReference>
<evidence type="ECO:0000256" key="2">
    <source>
        <dbReference type="ARBA" id="ARBA00023125"/>
    </source>
</evidence>
<dbReference type="RefSeq" id="WP_312988830.1">
    <property type="nucleotide sequence ID" value="NZ_BAAAUI010000054.1"/>
</dbReference>
<dbReference type="GO" id="GO:0043565">
    <property type="term" value="F:sequence-specific DNA binding"/>
    <property type="evidence" value="ECO:0007669"/>
    <property type="project" value="InterPro"/>
</dbReference>
<evidence type="ECO:0000259" key="4">
    <source>
        <dbReference type="PROSITE" id="PS01124"/>
    </source>
</evidence>
<dbReference type="AlphaFoldDB" id="A0A7W7CH26"/>
<protein>
    <submittedName>
        <fullName evidence="5">AraC-like DNA-binding protein</fullName>
    </submittedName>
</protein>
<dbReference type="SMART" id="SM00342">
    <property type="entry name" value="HTH_ARAC"/>
    <property type="match status" value="1"/>
</dbReference>
<comment type="caution">
    <text evidence="5">The sequence shown here is derived from an EMBL/GenBank/DDBJ whole genome shotgun (WGS) entry which is preliminary data.</text>
</comment>
<keyword evidence="3" id="KW-0804">Transcription</keyword>
<dbReference type="InterPro" id="IPR009057">
    <property type="entry name" value="Homeodomain-like_sf"/>
</dbReference>
<dbReference type="InterPro" id="IPR018060">
    <property type="entry name" value="HTH_AraC"/>
</dbReference>
<evidence type="ECO:0000313" key="6">
    <source>
        <dbReference type="Proteomes" id="UP000533598"/>
    </source>
</evidence>
<accession>A0A7W7CH26</accession>
<organism evidence="5 6">
    <name type="scientific">Crossiella cryophila</name>
    <dbReference type="NCBI Taxonomy" id="43355"/>
    <lineage>
        <taxon>Bacteria</taxon>
        <taxon>Bacillati</taxon>
        <taxon>Actinomycetota</taxon>
        <taxon>Actinomycetes</taxon>
        <taxon>Pseudonocardiales</taxon>
        <taxon>Pseudonocardiaceae</taxon>
        <taxon>Crossiella</taxon>
    </lineage>
</organism>
<evidence type="ECO:0000256" key="1">
    <source>
        <dbReference type="ARBA" id="ARBA00023015"/>
    </source>
</evidence>
<keyword evidence="6" id="KW-1185">Reference proteome</keyword>
<dbReference type="InterPro" id="IPR050204">
    <property type="entry name" value="AraC_XylS_family_regulators"/>
</dbReference>
<dbReference type="PROSITE" id="PS01124">
    <property type="entry name" value="HTH_ARAC_FAMILY_2"/>
    <property type="match status" value="1"/>
</dbReference>
<dbReference type="PANTHER" id="PTHR46796">
    <property type="entry name" value="HTH-TYPE TRANSCRIPTIONAL ACTIVATOR RHAS-RELATED"/>
    <property type="match status" value="1"/>
</dbReference>
<evidence type="ECO:0000256" key="3">
    <source>
        <dbReference type="ARBA" id="ARBA00023163"/>
    </source>
</evidence>
<reference evidence="5 6" key="1">
    <citation type="submission" date="2020-08" db="EMBL/GenBank/DDBJ databases">
        <title>Sequencing the genomes of 1000 actinobacteria strains.</title>
        <authorList>
            <person name="Klenk H.-P."/>
        </authorList>
    </citation>
    <scope>NUCLEOTIDE SEQUENCE [LARGE SCALE GENOMIC DNA]</scope>
    <source>
        <strain evidence="5 6">DSM 44230</strain>
    </source>
</reference>